<dbReference type="RefSeq" id="NP_501594.1">
    <property type="nucleotide sequence ID" value="NM_069193.7"/>
</dbReference>
<evidence type="ECO:0000256" key="1">
    <source>
        <dbReference type="ARBA" id="ARBA00022884"/>
    </source>
</evidence>
<gene>
    <name evidence="4 6" type="primary">aly-2</name>
    <name evidence="4" type="ORF">CELE_F23B2.6</name>
    <name evidence="6" type="ORF">F23B2.6</name>
</gene>
<dbReference type="Bgee" id="WBGene00000121">
    <property type="expression patterns" value="Expressed in germ line (C elegans) and 4 other cell types or tissues"/>
</dbReference>
<dbReference type="SUPFAM" id="SSF54928">
    <property type="entry name" value="RNA-binding domain, RBD"/>
    <property type="match status" value="1"/>
</dbReference>
<dbReference type="PANTHER" id="PTHR19965:SF82">
    <property type="entry name" value="THO COMPLEX SUBUNIT 4"/>
    <property type="match status" value="1"/>
</dbReference>
<name>O62183_CAEEL</name>
<dbReference type="InterPro" id="IPR035979">
    <property type="entry name" value="RBD_domain_sf"/>
</dbReference>
<evidence type="ECO:0000259" key="3">
    <source>
        <dbReference type="SMART" id="SM01218"/>
    </source>
</evidence>
<dbReference type="OrthoDB" id="1049195at2759"/>
<dbReference type="FunCoup" id="O62183">
    <property type="interactions" value="2801"/>
</dbReference>
<dbReference type="PhylomeDB" id="O62183"/>
<proteinExistence type="evidence at protein level"/>
<evidence type="ECO:0000313" key="5">
    <source>
        <dbReference type="Proteomes" id="UP000001940"/>
    </source>
</evidence>
<feature type="compositionally biased region" description="Basic residues" evidence="2">
    <location>
        <begin position="19"/>
        <end position="40"/>
    </location>
</feature>
<evidence type="ECO:0000313" key="4">
    <source>
        <dbReference type="EMBL" id="CAB05180.1"/>
    </source>
</evidence>
<dbReference type="PaxDb" id="6239-F23B2.6"/>
<dbReference type="InterPro" id="IPR012677">
    <property type="entry name" value="Nucleotide-bd_a/b_plait_sf"/>
</dbReference>
<dbReference type="Gene3D" id="3.30.70.330">
    <property type="match status" value="1"/>
</dbReference>
<dbReference type="UCSC" id="F23B2.6">
    <property type="organism name" value="c. elegans"/>
</dbReference>
<evidence type="ECO:0000256" key="2">
    <source>
        <dbReference type="SAM" id="MobiDB-lite"/>
    </source>
</evidence>
<dbReference type="OMA" id="RGSKHPK"/>
<accession>O62183</accession>
<dbReference type="SMART" id="SM01218">
    <property type="entry name" value="FoP_duplication"/>
    <property type="match status" value="1"/>
</dbReference>
<keyword evidence="5" id="KW-1185">Reference proteome</keyword>
<dbReference type="InParanoid" id="O62183"/>
<dbReference type="Proteomes" id="UP000001940">
    <property type="component" value="Chromosome IV"/>
</dbReference>
<feature type="region of interest" description="Disordered" evidence="2">
    <location>
        <begin position="19"/>
        <end position="77"/>
    </location>
</feature>
<protein>
    <submittedName>
        <fullName evidence="4">Chromatin target of PRMT1 protein C-terminal domain-containing protein</fullName>
    </submittedName>
</protein>
<dbReference type="SMR" id="O62183"/>
<dbReference type="WormBase" id="F23B2.6">
    <property type="protein sequence ID" value="CE09586"/>
    <property type="gene ID" value="WBGene00000121"/>
    <property type="gene designation" value="aly-2"/>
</dbReference>
<dbReference type="HOGENOM" id="CLU_075908_0_0_1"/>
<dbReference type="GO" id="GO:0006406">
    <property type="term" value="P:mRNA export from nucleus"/>
    <property type="evidence" value="ECO:0000318"/>
    <property type="project" value="GO_Central"/>
</dbReference>
<dbReference type="STRING" id="6239.F23B2.6.1"/>
<dbReference type="Pfam" id="PF13865">
    <property type="entry name" value="FoP_duplication"/>
    <property type="match status" value="1"/>
</dbReference>
<keyword evidence="7" id="KW-1267">Proteomics identification</keyword>
<reference evidence="4 5" key="1">
    <citation type="journal article" date="1998" name="Science">
        <title>Genome sequence of the nematode C. elegans: a platform for investigating biology.</title>
        <authorList>
            <consortium name="The C. elegans sequencing consortium"/>
            <person name="Sulson J.E."/>
            <person name="Waterston R."/>
        </authorList>
    </citation>
    <scope>NUCLEOTIDE SEQUENCE [LARGE SCALE GENOMIC DNA]</scope>
    <source>
        <strain evidence="4 5">Bristol N2</strain>
    </source>
</reference>
<dbReference type="InterPro" id="IPR051229">
    <property type="entry name" value="ALYREF_mRNA_export"/>
</dbReference>
<evidence type="ECO:0007829" key="7">
    <source>
        <dbReference type="PeptideAtlas" id="O62183"/>
    </source>
</evidence>
<feature type="domain" description="Chromatin target of PRMT1 protein C-terminal" evidence="3">
    <location>
        <begin position="160"/>
        <end position="227"/>
    </location>
</feature>
<dbReference type="EMBL" id="BX284604">
    <property type="protein sequence ID" value="CAB05180.1"/>
    <property type="molecule type" value="Genomic_DNA"/>
</dbReference>
<dbReference type="PRO" id="PR:O62183"/>
<sequence>MVKATAIDMSLSDIISTNRKNKKVVKKPIKKSAGGIRKRGNASNVGTPRRQSGGTSRGGGRMGNTVRRSAGGSSNDNKQVRINISNLAETVISSDLQELFGAFNLHKVSVNFNENGGAAGTGDITLKKYDADRLIQKFAGVALDGKVMHFAVIESSNFARKPEIRGTPNRRQSSGKPINRKVANPPRRQNAAKPPVKKGKKPAREQKPPKTAEQLDAELDAYMSRSA</sequence>
<dbReference type="GeneID" id="177738"/>
<dbReference type="PIR" id="T21298">
    <property type="entry name" value="T21298"/>
</dbReference>
<evidence type="ECO:0000313" key="6">
    <source>
        <dbReference type="WormBase" id="F23B2.6"/>
    </source>
</evidence>
<dbReference type="PeptideAtlas" id="O62183"/>
<dbReference type="GO" id="GO:0005634">
    <property type="term" value="C:nucleus"/>
    <property type="evidence" value="ECO:0000318"/>
    <property type="project" value="GO_Central"/>
</dbReference>
<dbReference type="AGR" id="WB:WBGene00000121"/>
<feature type="region of interest" description="Disordered" evidence="2">
    <location>
        <begin position="161"/>
        <end position="227"/>
    </location>
</feature>
<dbReference type="PANTHER" id="PTHR19965">
    <property type="entry name" value="RNA AND EXPORT FACTOR BINDING PROTEIN"/>
    <property type="match status" value="1"/>
</dbReference>
<dbReference type="InterPro" id="IPR025715">
    <property type="entry name" value="FoP_C"/>
</dbReference>
<dbReference type="eggNOG" id="KOG0533">
    <property type="taxonomic scope" value="Eukaryota"/>
</dbReference>
<keyword evidence="1" id="KW-0694">RNA-binding</keyword>
<dbReference type="CTD" id="177738"/>
<dbReference type="AlphaFoldDB" id="O62183"/>
<dbReference type="KEGG" id="cel:CELE_F23B2.6"/>
<dbReference type="GO" id="GO:0003729">
    <property type="term" value="F:mRNA binding"/>
    <property type="evidence" value="ECO:0000318"/>
    <property type="project" value="GO_Central"/>
</dbReference>
<organism evidence="4 5">
    <name type="scientific">Caenorhabditis elegans</name>
    <dbReference type="NCBI Taxonomy" id="6239"/>
    <lineage>
        <taxon>Eukaryota</taxon>
        <taxon>Metazoa</taxon>
        <taxon>Ecdysozoa</taxon>
        <taxon>Nematoda</taxon>
        <taxon>Chromadorea</taxon>
        <taxon>Rhabditida</taxon>
        <taxon>Rhabditina</taxon>
        <taxon>Rhabditomorpha</taxon>
        <taxon>Rhabditoidea</taxon>
        <taxon>Rhabditidae</taxon>
        <taxon>Peloderinae</taxon>
        <taxon>Caenorhabditis</taxon>
    </lineage>
</organism>